<dbReference type="AlphaFoldDB" id="A0A2R6NF45"/>
<dbReference type="OrthoDB" id="3265734at2759"/>
<evidence type="ECO:0000313" key="2">
    <source>
        <dbReference type="EMBL" id="PSR71007.1"/>
    </source>
</evidence>
<name>A0A2R6NF45_9APHY</name>
<keyword evidence="1" id="KW-1133">Transmembrane helix</keyword>
<keyword evidence="1" id="KW-0812">Transmembrane</keyword>
<proteinExistence type="predicted"/>
<keyword evidence="1" id="KW-0472">Membrane</keyword>
<evidence type="ECO:0000313" key="3">
    <source>
        <dbReference type="Proteomes" id="UP000186601"/>
    </source>
</evidence>
<reference evidence="2 3" key="1">
    <citation type="submission" date="2018-02" db="EMBL/GenBank/DDBJ databases">
        <title>Genome sequence of the basidiomycete white-rot fungus Phlebia centrifuga.</title>
        <authorList>
            <person name="Granchi Z."/>
            <person name="Peng M."/>
            <person name="de Vries R.P."/>
            <person name="Hilden K."/>
            <person name="Makela M.R."/>
            <person name="Grigoriev I."/>
            <person name="Riley R."/>
        </authorList>
    </citation>
    <scope>NUCLEOTIDE SEQUENCE [LARGE SCALE GENOMIC DNA]</scope>
    <source>
        <strain evidence="2 3">FBCC195</strain>
    </source>
</reference>
<keyword evidence="3" id="KW-1185">Reference proteome</keyword>
<dbReference type="EMBL" id="MLYV02001297">
    <property type="protein sequence ID" value="PSR71007.1"/>
    <property type="molecule type" value="Genomic_DNA"/>
</dbReference>
<protein>
    <submittedName>
        <fullName evidence="2">Uncharacterized protein</fullName>
    </submittedName>
</protein>
<organism evidence="2 3">
    <name type="scientific">Hermanssonia centrifuga</name>
    <dbReference type="NCBI Taxonomy" id="98765"/>
    <lineage>
        <taxon>Eukaryota</taxon>
        <taxon>Fungi</taxon>
        <taxon>Dikarya</taxon>
        <taxon>Basidiomycota</taxon>
        <taxon>Agaricomycotina</taxon>
        <taxon>Agaricomycetes</taxon>
        <taxon>Polyporales</taxon>
        <taxon>Meruliaceae</taxon>
        <taxon>Hermanssonia</taxon>
    </lineage>
</organism>
<accession>A0A2R6NF45</accession>
<dbReference type="Gene3D" id="2.60.120.260">
    <property type="entry name" value="Galactose-binding domain-like"/>
    <property type="match status" value="1"/>
</dbReference>
<feature type="transmembrane region" description="Helical" evidence="1">
    <location>
        <begin position="201"/>
        <end position="226"/>
    </location>
</feature>
<gene>
    <name evidence="2" type="ORF">PHLCEN_2v13111</name>
</gene>
<evidence type="ECO:0000256" key="1">
    <source>
        <dbReference type="SAM" id="Phobius"/>
    </source>
</evidence>
<sequence>MVDTAIVDDSNLGRLSYTGTWQDGGAAPFEWDGTTHGSQTTGSQVTFQFNGGSLLIWLNDTSFLIPLSGTQVEVYGTIGPTGDVLPTSTYLLDSASILTYVAANVSATTYQNQFYQSPVLQDGSHTLVITVTSQGYYWLDYLLYTPSSNNLASAPISSSSSLSSSSSTSSALSATSSAGSAASSTSSCPHANGSQSSSIPVGAIAGGVVGGFILGALLIAGLLYCWKRNPTGTSKENRGALESPGKSLYPIDNFVWTPKQSILQNFGHCQQTHKLRPLSLILIPQKSIRQPRQDLYQHTIPSH</sequence>
<comment type="caution">
    <text evidence="2">The sequence shown here is derived from an EMBL/GenBank/DDBJ whole genome shotgun (WGS) entry which is preliminary data.</text>
</comment>
<dbReference type="Proteomes" id="UP000186601">
    <property type="component" value="Unassembled WGS sequence"/>
</dbReference>